<feature type="region of interest" description="Disordered" evidence="1">
    <location>
        <begin position="395"/>
        <end position="462"/>
    </location>
</feature>
<feature type="compositionally biased region" description="Polar residues" evidence="1">
    <location>
        <begin position="1"/>
        <end position="24"/>
    </location>
</feature>
<evidence type="ECO:0008006" key="4">
    <source>
        <dbReference type="Google" id="ProtNLM"/>
    </source>
</evidence>
<feature type="compositionally biased region" description="Gly residues" evidence="1">
    <location>
        <begin position="106"/>
        <end position="115"/>
    </location>
</feature>
<dbReference type="EnsemblMetazoa" id="XM_038222850.1">
    <property type="protein sequence ID" value="XP_038078778.1"/>
    <property type="gene ID" value="LOC119746069"/>
</dbReference>
<dbReference type="OrthoDB" id="9950633at2759"/>
<evidence type="ECO:0000313" key="2">
    <source>
        <dbReference type="EnsemblMetazoa" id="XP_038078779.1"/>
    </source>
</evidence>
<evidence type="ECO:0000256" key="1">
    <source>
        <dbReference type="SAM" id="MobiDB-lite"/>
    </source>
</evidence>
<feature type="region of interest" description="Disordered" evidence="1">
    <location>
        <begin position="1"/>
        <end position="120"/>
    </location>
</feature>
<feature type="compositionally biased region" description="Basic and acidic residues" evidence="1">
    <location>
        <begin position="453"/>
        <end position="462"/>
    </location>
</feature>
<protein>
    <recommendedName>
        <fullName evidence="4">Glutamate-rich protein 2</fullName>
    </recommendedName>
</protein>
<dbReference type="Proteomes" id="UP000887568">
    <property type="component" value="Unplaced"/>
</dbReference>
<sequence length="462" mass="50759">MQNQNNNNTMISRQSGSRSGTPNSMVVLEQGRDSPTRPPSGRRSVNRRSPLKRGGSSLEILPAEEDDSSRTPSRLSNTGANTDSQRQTQSAGSVSRLSFTEDELGNGDGKGGGVGLKRSSSIDRRAEVITPDSPRKQVYLTTVKRNFEQHGMPKNEELAKAVQNLPSLQNGAISNSPSSTHKTHDSSHRKQHGERSDRLETDAENNDLKQPGDVEKGLERLTLGEAGGHGSDVKGHDDEMNNTGSYYISHGSTSNSSKASASVSSSAENDSYYLTHDRATSSATSETAQTATDKTEEPTTQTDQETGTTSSSKVTEEADDENESNDDDDDDEEEDNEEDEEGKAPFQLLGEFLEAVMEEDYENAEKLCKMVLLYEPENAEAKQFQPLIEEMLKREREAQLWGSESEDEDDDADDDDDNSDDGDDDDDSDDEDSDEDEDDEESSSEEEEDEANEDKSDTHVEK</sequence>
<dbReference type="RefSeq" id="XP_038078779.1">
    <property type="nucleotide sequence ID" value="XM_038222851.1"/>
</dbReference>
<dbReference type="EnsemblMetazoa" id="XM_038222851.1">
    <property type="protein sequence ID" value="XP_038078779.1"/>
    <property type="gene ID" value="LOC119746069"/>
</dbReference>
<dbReference type="PANTHER" id="PTHR21520">
    <property type="entry name" value="GLUTAMATE-RICH PROTEIN 2"/>
    <property type="match status" value="1"/>
</dbReference>
<feature type="region of interest" description="Disordered" evidence="1">
    <location>
        <begin position="168"/>
        <end position="348"/>
    </location>
</feature>
<dbReference type="GeneID" id="119746069"/>
<keyword evidence="3" id="KW-1185">Reference proteome</keyword>
<evidence type="ECO:0000313" key="3">
    <source>
        <dbReference type="Proteomes" id="UP000887568"/>
    </source>
</evidence>
<dbReference type="InterPro" id="IPR026703">
    <property type="entry name" value="ERICH2"/>
</dbReference>
<feature type="compositionally biased region" description="Low complexity" evidence="1">
    <location>
        <begin position="249"/>
        <end position="267"/>
    </location>
</feature>
<feature type="compositionally biased region" description="Polar residues" evidence="1">
    <location>
        <begin position="168"/>
        <end position="180"/>
    </location>
</feature>
<dbReference type="PANTHER" id="PTHR21520:SF2">
    <property type="entry name" value="GLUTAMATE-RICH PROTEIN 2"/>
    <property type="match status" value="1"/>
</dbReference>
<dbReference type="AlphaFoldDB" id="A0A914BRI9"/>
<proteinExistence type="predicted"/>
<feature type="compositionally biased region" description="Basic and acidic residues" evidence="1">
    <location>
        <begin position="182"/>
        <end position="219"/>
    </location>
</feature>
<dbReference type="OMA" id="KRMWHRQ"/>
<feature type="compositionally biased region" description="Acidic residues" evidence="1">
    <location>
        <begin position="317"/>
        <end position="341"/>
    </location>
</feature>
<dbReference type="RefSeq" id="XP_038078778.1">
    <property type="nucleotide sequence ID" value="XM_038222850.1"/>
</dbReference>
<feature type="compositionally biased region" description="Low complexity" evidence="1">
    <location>
        <begin position="280"/>
        <end position="309"/>
    </location>
</feature>
<name>A0A914BRI9_PATMI</name>
<reference evidence="2" key="1">
    <citation type="submission" date="2022-11" db="UniProtKB">
        <authorList>
            <consortium name="EnsemblMetazoa"/>
        </authorList>
    </citation>
    <scope>IDENTIFICATION</scope>
</reference>
<feature type="compositionally biased region" description="Polar residues" evidence="1">
    <location>
        <begin position="70"/>
        <end position="98"/>
    </location>
</feature>
<feature type="compositionally biased region" description="Acidic residues" evidence="1">
    <location>
        <begin position="404"/>
        <end position="452"/>
    </location>
</feature>
<organism evidence="2 3">
    <name type="scientific">Patiria miniata</name>
    <name type="common">Bat star</name>
    <name type="synonym">Asterina miniata</name>
    <dbReference type="NCBI Taxonomy" id="46514"/>
    <lineage>
        <taxon>Eukaryota</taxon>
        <taxon>Metazoa</taxon>
        <taxon>Echinodermata</taxon>
        <taxon>Eleutherozoa</taxon>
        <taxon>Asterozoa</taxon>
        <taxon>Asteroidea</taxon>
        <taxon>Valvatacea</taxon>
        <taxon>Valvatida</taxon>
        <taxon>Asterinidae</taxon>
        <taxon>Patiria</taxon>
    </lineage>
</organism>
<accession>A0A914BRI9</accession>